<proteinExistence type="predicted"/>
<comment type="caution">
    <text evidence="1">The sequence shown here is derived from an EMBL/GenBank/DDBJ whole genome shotgun (WGS) entry which is preliminary data.</text>
</comment>
<accession>A0A5B7HFG7</accession>
<protein>
    <submittedName>
        <fullName evidence="1">Uncharacterized protein</fullName>
    </submittedName>
</protein>
<sequence>MTKLLLLMKTTNSNYWIEAKTSALIHRAGHETLSGNTAAYNTITKAVKHKNLHQPSPVTTPWVLVGSWCTKFILGIETVKTLAIKLLTFTDLF</sequence>
<dbReference type="Proteomes" id="UP000324222">
    <property type="component" value="Unassembled WGS sequence"/>
</dbReference>
<gene>
    <name evidence="1" type="ORF">E2C01_062493</name>
</gene>
<dbReference type="EMBL" id="VSRR010027625">
    <property type="protein sequence ID" value="MPC68295.1"/>
    <property type="molecule type" value="Genomic_DNA"/>
</dbReference>
<evidence type="ECO:0000313" key="2">
    <source>
        <dbReference type="Proteomes" id="UP000324222"/>
    </source>
</evidence>
<dbReference type="AlphaFoldDB" id="A0A5B7HFG7"/>
<evidence type="ECO:0000313" key="1">
    <source>
        <dbReference type="EMBL" id="MPC68295.1"/>
    </source>
</evidence>
<name>A0A5B7HFG7_PORTR</name>
<keyword evidence="2" id="KW-1185">Reference proteome</keyword>
<organism evidence="1 2">
    <name type="scientific">Portunus trituberculatus</name>
    <name type="common">Swimming crab</name>
    <name type="synonym">Neptunus trituberculatus</name>
    <dbReference type="NCBI Taxonomy" id="210409"/>
    <lineage>
        <taxon>Eukaryota</taxon>
        <taxon>Metazoa</taxon>
        <taxon>Ecdysozoa</taxon>
        <taxon>Arthropoda</taxon>
        <taxon>Crustacea</taxon>
        <taxon>Multicrustacea</taxon>
        <taxon>Malacostraca</taxon>
        <taxon>Eumalacostraca</taxon>
        <taxon>Eucarida</taxon>
        <taxon>Decapoda</taxon>
        <taxon>Pleocyemata</taxon>
        <taxon>Brachyura</taxon>
        <taxon>Eubrachyura</taxon>
        <taxon>Portunoidea</taxon>
        <taxon>Portunidae</taxon>
        <taxon>Portuninae</taxon>
        <taxon>Portunus</taxon>
    </lineage>
</organism>
<reference evidence="1 2" key="1">
    <citation type="submission" date="2019-05" db="EMBL/GenBank/DDBJ databases">
        <title>Another draft genome of Portunus trituberculatus and its Hox gene families provides insights of decapod evolution.</title>
        <authorList>
            <person name="Jeong J.-H."/>
            <person name="Song I."/>
            <person name="Kim S."/>
            <person name="Choi T."/>
            <person name="Kim D."/>
            <person name="Ryu S."/>
            <person name="Kim W."/>
        </authorList>
    </citation>
    <scope>NUCLEOTIDE SEQUENCE [LARGE SCALE GENOMIC DNA]</scope>
    <source>
        <tissue evidence="1">Muscle</tissue>
    </source>
</reference>